<gene>
    <name evidence="2" type="ORF">MNBD_GAMMA06-1012</name>
</gene>
<organism evidence="2">
    <name type="scientific">hydrothermal vent metagenome</name>
    <dbReference type="NCBI Taxonomy" id="652676"/>
    <lineage>
        <taxon>unclassified sequences</taxon>
        <taxon>metagenomes</taxon>
        <taxon>ecological metagenomes</taxon>
    </lineage>
</organism>
<reference evidence="2" key="1">
    <citation type="submission" date="2018-06" db="EMBL/GenBank/DDBJ databases">
        <authorList>
            <person name="Zhirakovskaya E."/>
        </authorList>
    </citation>
    <scope>NUCLEOTIDE SEQUENCE</scope>
</reference>
<dbReference type="CDD" id="cd00093">
    <property type="entry name" value="HTH_XRE"/>
    <property type="match status" value="1"/>
</dbReference>
<dbReference type="Gene3D" id="1.10.260.40">
    <property type="entry name" value="lambda repressor-like DNA-binding domains"/>
    <property type="match status" value="1"/>
</dbReference>
<dbReference type="GO" id="GO:0003677">
    <property type="term" value="F:DNA binding"/>
    <property type="evidence" value="ECO:0007669"/>
    <property type="project" value="InterPro"/>
</dbReference>
<dbReference type="PROSITE" id="PS50943">
    <property type="entry name" value="HTH_CROC1"/>
    <property type="match status" value="1"/>
</dbReference>
<dbReference type="Pfam" id="PF13744">
    <property type="entry name" value="HTH_37"/>
    <property type="match status" value="1"/>
</dbReference>
<dbReference type="SUPFAM" id="SSF47413">
    <property type="entry name" value="lambda repressor-like DNA-binding domains"/>
    <property type="match status" value="1"/>
</dbReference>
<dbReference type="SMART" id="SM00530">
    <property type="entry name" value="HTH_XRE"/>
    <property type="match status" value="1"/>
</dbReference>
<sequence>MATVAFDNIFDAVTDNAEEALELQTRADLMIVLRDIIDEKNWTQKEAGKQLGLTQPRVSDLKNGKIRKFSIDMLMACLHRLGFRFRTSYQNQTLTIDIQTVA</sequence>
<accession>A0A3B0X306</accession>
<dbReference type="EMBL" id="UOFD01000022">
    <property type="protein sequence ID" value="VAW51026.1"/>
    <property type="molecule type" value="Genomic_DNA"/>
</dbReference>
<dbReference type="InterPro" id="IPR001387">
    <property type="entry name" value="Cro/C1-type_HTH"/>
</dbReference>
<proteinExistence type="predicted"/>
<protein>
    <submittedName>
        <fullName evidence="2">Helix-turn-helix motif</fullName>
    </submittedName>
</protein>
<dbReference type="InterPro" id="IPR039554">
    <property type="entry name" value="HigA2-like_HTH"/>
</dbReference>
<name>A0A3B0X306_9ZZZZ</name>
<evidence type="ECO:0000259" key="1">
    <source>
        <dbReference type="PROSITE" id="PS50943"/>
    </source>
</evidence>
<evidence type="ECO:0000313" key="2">
    <source>
        <dbReference type="EMBL" id="VAW51026.1"/>
    </source>
</evidence>
<dbReference type="AlphaFoldDB" id="A0A3B0X306"/>
<dbReference type="InterPro" id="IPR010982">
    <property type="entry name" value="Lambda_DNA-bd_dom_sf"/>
</dbReference>
<feature type="domain" description="HTH cro/C1-type" evidence="1">
    <location>
        <begin position="33"/>
        <end position="90"/>
    </location>
</feature>